<keyword evidence="1" id="KW-0812">Transmembrane</keyword>
<sequence>MILIKKLNKWFSKKRLMRVIETKFIVLSQRIIQGSDVNFYGLMEAWRRKLRKIVQLMAESLQDNPLLVVMLAFISGILVGSVFGKEE</sequence>
<feature type="transmembrane region" description="Helical" evidence="1">
    <location>
        <begin position="66"/>
        <end position="84"/>
    </location>
</feature>
<dbReference type="EMBL" id="LXQC01000153">
    <property type="protein sequence ID" value="TFE67527.1"/>
    <property type="molecule type" value="Genomic_DNA"/>
</dbReference>
<evidence type="ECO:0000313" key="2">
    <source>
        <dbReference type="EMBL" id="TFE67527.1"/>
    </source>
</evidence>
<protein>
    <submittedName>
        <fullName evidence="2">Uncharacterized protein</fullName>
    </submittedName>
</protein>
<evidence type="ECO:0000256" key="1">
    <source>
        <dbReference type="SAM" id="Phobius"/>
    </source>
</evidence>
<name>A0A4Y8PAF2_9BACT</name>
<evidence type="ECO:0000313" key="3">
    <source>
        <dbReference type="Proteomes" id="UP000297713"/>
    </source>
</evidence>
<keyword evidence="1" id="KW-0472">Membrane</keyword>
<accession>A0A4Y8PAF2</accession>
<dbReference type="RefSeq" id="WP_134440460.1">
    <property type="nucleotide sequence ID" value="NZ_LXQC01000153.1"/>
</dbReference>
<reference evidence="2 3" key="1">
    <citation type="submission" date="2016-05" db="EMBL/GenBank/DDBJ databases">
        <title>Diversity and Homogeneity among Thermoacidophilic Verrucomicrobia Methanotrophs Linked with Geographical Origin.</title>
        <authorList>
            <person name="Erikstad H.-A."/>
            <person name="Smestad N.B."/>
            <person name="Ceballos R.M."/>
            <person name="Birkeland N.-K."/>
        </authorList>
    </citation>
    <scope>NUCLEOTIDE SEQUENCE [LARGE SCALE GENOMIC DNA]</scope>
    <source>
        <strain evidence="2 3">Phi</strain>
    </source>
</reference>
<organism evidence="2 3">
    <name type="scientific">Methylacidiphilum caldifontis</name>
    <dbReference type="NCBI Taxonomy" id="2795386"/>
    <lineage>
        <taxon>Bacteria</taxon>
        <taxon>Pseudomonadati</taxon>
        <taxon>Verrucomicrobiota</taxon>
        <taxon>Methylacidiphilae</taxon>
        <taxon>Methylacidiphilales</taxon>
        <taxon>Methylacidiphilaceae</taxon>
        <taxon>Methylacidiphilum (ex Ratnadevi et al. 2023)</taxon>
    </lineage>
</organism>
<dbReference type="AlphaFoldDB" id="A0A4Y8PAF2"/>
<dbReference type="Proteomes" id="UP000297713">
    <property type="component" value="Unassembled WGS sequence"/>
</dbReference>
<keyword evidence="1" id="KW-1133">Transmembrane helix</keyword>
<keyword evidence="3" id="KW-1185">Reference proteome</keyword>
<proteinExistence type="predicted"/>
<gene>
    <name evidence="2" type="ORF">A7Q10_09490</name>
</gene>
<comment type="caution">
    <text evidence="2">The sequence shown here is derived from an EMBL/GenBank/DDBJ whole genome shotgun (WGS) entry which is preliminary data.</text>
</comment>